<name>A0A1D3JI78_PLAMA</name>
<evidence type="ECO:0000256" key="2">
    <source>
        <dbReference type="SAM" id="Phobius"/>
    </source>
</evidence>
<dbReference type="VEuPathDB" id="PlasmoDB:PmUG01_03010900"/>
<feature type="transmembrane region" description="Helical" evidence="2">
    <location>
        <begin position="397"/>
        <end position="419"/>
    </location>
</feature>
<accession>A0A1D3JI78</accession>
<keyword evidence="2" id="KW-1133">Transmembrane helix</keyword>
<dbReference type="GeneID" id="39866673"/>
<dbReference type="KEGG" id="pmal:PMUG01_03010900"/>
<keyword evidence="4" id="KW-1185">Reference proteome</keyword>
<evidence type="ECO:0000256" key="1">
    <source>
        <dbReference type="SAM" id="MobiDB-lite"/>
    </source>
</evidence>
<gene>
    <name evidence="3" type="primary">PmUG01_03010900</name>
    <name evidence="3" type="ORF">PMUG01_03010900</name>
</gene>
<dbReference type="Proteomes" id="UP000219813">
    <property type="component" value="Chromosome 3"/>
</dbReference>
<feature type="compositionally biased region" description="Polar residues" evidence="1">
    <location>
        <begin position="261"/>
        <end position="276"/>
    </location>
</feature>
<proteinExistence type="predicted"/>
<evidence type="ECO:0000313" key="3">
    <source>
        <dbReference type="EMBL" id="SBT86158.1"/>
    </source>
</evidence>
<reference evidence="3 4" key="1">
    <citation type="submission" date="2016-06" db="EMBL/GenBank/DDBJ databases">
        <authorList>
            <consortium name="Pathogen Informatics"/>
        </authorList>
    </citation>
    <scope>NUCLEOTIDE SEQUENCE [LARGE SCALE GENOMIC DNA]</scope>
</reference>
<sequence>MEKCLSLDLSVKGSKAFEFYIQPEFTRIRSYVRNVTRTLYNENNKKTFRNTCLELASYLIKNKTPSRYYMHEKERWEGALKDRVKSHYKPLHEKFGGCFPIFDENDKKLLNLNYEAENFCEENKNKREDILSQCSNNRHTTSSNCGETCYNRINTYNEWIDNKQKYFKDNEWLVKKSCKNALNQFPKRSCNILDSKTFKKLHNCSPPLPSFTPGQHKIEEEKTSSQEVNRDAKDNLPNPQIPKEQTISVTQGEEAKRDQEIQQVRQPHPQVLSSTEPPGITDKSTEIQDSPSDQDEESEIVSQLKNKGPFPSGPNIPQSPDSQVSLAKHSSETSLLTDEVAVSSSNFPNSMEHPKILGKINSNYSFIFKKTTIYKIYIKNTIADSEKHAVISHRSPVLIIILCVIVFSIFIKYALVEMFKKKKKIRRRQAKFLRLLVPSFSNNKNKYLTDVHLEYPIYNEEEIKKIKINEFTKNINLSNRKKDRSKTIIELHMEVLEEFRKEEWENNKEEFLEICIDGITKKEYITNTNLANDKNIMENIKSSSDIKKQNIHWNKWIERHRNISEKLKNVDWFNNLKNEWKKELLYIQEMEELKKKCSNENYNTLYLEREKNLWKQWISKKAILIDQYLEQDCFKECSEDSHNTSDECLNEYTKSYVSLLNIEEFQHKENYEELYKYIKTKLLTKLGVLVFMTIFEECKKELNFENRESYLDSSINEWKTEEYSDKKQEITKNIIAYNFIDIENKKNDIFHSHIGKHCFSNEIEEYICEDDRCKFFC</sequence>
<evidence type="ECO:0000313" key="4">
    <source>
        <dbReference type="Proteomes" id="UP000219813"/>
    </source>
</evidence>
<keyword evidence="2" id="KW-0472">Membrane</keyword>
<dbReference type="SUPFAM" id="SSF140924">
    <property type="entry name" value="Duffy binding domain-like"/>
    <property type="match status" value="1"/>
</dbReference>
<feature type="compositionally biased region" description="Basic and acidic residues" evidence="1">
    <location>
        <begin position="216"/>
        <end position="234"/>
    </location>
</feature>
<organism evidence="3 4">
    <name type="scientific">Plasmodium malariae</name>
    <dbReference type="NCBI Taxonomy" id="5858"/>
    <lineage>
        <taxon>Eukaryota</taxon>
        <taxon>Sar</taxon>
        <taxon>Alveolata</taxon>
        <taxon>Apicomplexa</taxon>
        <taxon>Aconoidasida</taxon>
        <taxon>Haemosporida</taxon>
        <taxon>Plasmodiidae</taxon>
        <taxon>Plasmodium</taxon>
        <taxon>Plasmodium (Plasmodium)</taxon>
    </lineage>
</organism>
<feature type="compositionally biased region" description="Polar residues" evidence="1">
    <location>
        <begin position="315"/>
        <end position="325"/>
    </location>
</feature>
<keyword evidence="2" id="KW-0812">Transmembrane</keyword>
<dbReference type="AlphaFoldDB" id="A0A1D3JI78"/>
<dbReference type="EMBL" id="LT594624">
    <property type="protein sequence ID" value="SBT86158.1"/>
    <property type="molecule type" value="Genomic_DNA"/>
</dbReference>
<protein>
    <submittedName>
        <fullName evidence="3">STP1 protein</fullName>
    </submittedName>
</protein>
<dbReference type="OrthoDB" id="383264at2759"/>
<dbReference type="RefSeq" id="XP_028859342.1">
    <property type="nucleotide sequence ID" value="XM_029008746.1"/>
</dbReference>
<feature type="region of interest" description="Disordered" evidence="1">
    <location>
        <begin position="204"/>
        <end position="330"/>
    </location>
</feature>